<reference evidence="5 6" key="1">
    <citation type="submission" date="2016-09" db="EMBL/GenBank/DDBJ databases">
        <authorList>
            <person name="Capua I."/>
            <person name="De Benedictis P."/>
            <person name="Joannis T."/>
            <person name="Lombin L.H."/>
            <person name="Cattoli G."/>
        </authorList>
    </citation>
    <scope>NUCLEOTIDE SEQUENCE [LARGE SCALE GENOMIC DNA]</scope>
    <source>
        <strain evidence="5 6">NRS-1</strain>
    </source>
</reference>
<proteinExistence type="predicted"/>
<keyword evidence="4" id="KW-0175">Coiled coil</keyword>
<protein>
    <submittedName>
        <fullName evidence="5">Tetratricopeptide repeat family protein</fullName>
    </submittedName>
</protein>
<dbReference type="STRING" id="237258.SAMN04489756_12629"/>
<dbReference type="SUPFAM" id="SSF48452">
    <property type="entry name" value="TPR-like"/>
    <property type="match status" value="1"/>
</dbReference>
<accession>A0A1E5UFW8</accession>
<dbReference type="AlphaFoldDB" id="A0A1E5UFW8"/>
<name>A0A1E5UFW8_9FLAO</name>
<evidence type="ECO:0000256" key="4">
    <source>
        <dbReference type="SAM" id="Coils"/>
    </source>
</evidence>
<dbReference type="Pfam" id="PF13181">
    <property type="entry name" value="TPR_8"/>
    <property type="match status" value="2"/>
</dbReference>
<dbReference type="Gene3D" id="1.25.40.10">
    <property type="entry name" value="Tetratricopeptide repeat domain"/>
    <property type="match status" value="2"/>
</dbReference>
<dbReference type="InterPro" id="IPR019734">
    <property type="entry name" value="TPR_rpt"/>
</dbReference>
<dbReference type="Pfam" id="PF07719">
    <property type="entry name" value="TPR_2"/>
    <property type="match status" value="1"/>
</dbReference>
<dbReference type="PATRIC" id="fig|237258.4.peg.1673"/>
<sequence length="456" mass="53924">MEEFFENELAKKFEDMIENNEQFYFDTEEVEDIVIFYLEMGDINFAEMAVNYGLNLHPNSIELKVKQLEVFLELEKYVQARQLIEELKPSCSESTDFLVCCAKYYSNNGNPRKSIEFCEKALELEEEESFLHNFIADEYYNLQDPFNALKNYKLALKHDPQDEYALESAMMCYGEMTRHAEAEEFLQNYINQFPFSETAWFEMGQFYFNRKNYEKAIQSFDYLLAINSDAAGVYANKAACYEAMEQWEKAIEVYEEQLELEYTKAFTFYKIGLCYKAAKKNMEALRAFQKSLREDPQFYLSMMEQSDLYLEMGSMKEALHFAKEAVALNENNLEFQKKLAFLYIDSGRFEESLSCLKKLVDVEPKRFYNWYAYSEVIMLIGEYEDAITVLEQATKIHQRAELYYQLSNSYLHLNDEENGQKALQKALELDESLSNDMQEKYPFIKEQISKEKSKNK</sequence>
<feature type="coiled-coil region" evidence="4">
    <location>
        <begin position="237"/>
        <end position="264"/>
    </location>
</feature>
<dbReference type="SMART" id="SM00028">
    <property type="entry name" value="TPR"/>
    <property type="match status" value="8"/>
</dbReference>
<comment type="caution">
    <text evidence="5">The sequence shown here is derived from an EMBL/GenBank/DDBJ whole genome shotgun (WGS) entry which is preliminary data.</text>
</comment>
<dbReference type="PANTHER" id="PTHR12558:SF13">
    <property type="entry name" value="CELL DIVISION CYCLE PROTEIN 27 HOMOLOG"/>
    <property type="match status" value="1"/>
</dbReference>
<evidence type="ECO:0000256" key="3">
    <source>
        <dbReference type="PROSITE-ProRule" id="PRU00339"/>
    </source>
</evidence>
<feature type="repeat" description="TPR" evidence="3">
    <location>
        <begin position="265"/>
        <end position="298"/>
    </location>
</feature>
<evidence type="ECO:0000256" key="2">
    <source>
        <dbReference type="ARBA" id="ARBA00022803"/>
    </source>
</evidence>
<feature type="repeat" description="TPR" evidence="3">
    <location>
        <begin position="231"/>
        <end position="264"/>
    </location>
</feature>
<dbReference type="SUPFAM" id="SSF81901">
    <property type="entry name" value="HCP-like"/>
    <property type="match status" value="1"/>
</dbReference>
<evidence type="ECO:0000313" key="6">
    <source>
        <dbReference type="Proteomes" id="UP000095601"/>
    </source>
</evidence>
<evidence type="ECO:0000313" key="5">
    <source>
        <dbReference type="EMBL" id="OEL11780.1"/>
    </source>
</evidence>
<dbReference type="Pfam" id="PF14559">
    <property type="entry name" value="TPR_19"/>
    <property type="match status" value="1"/>
</dbReference>
<dbReference type="Pfam" id="PF13174">
    <property type="entry name" value="TPR_6"/>
    <property type="match status" value="2"/>
</dbReference>
<dbReference type="KEGG" id="cnr:EB819_11030"/>
<dbReference type="InterPro" id="IPR013105">
    <property type="entry name" value="TPR_2"/>
</dbReference>
<dbReference type="OrthoDB" id="9803982at2"/>
<gene>
    <name evidence="5" type="ORF">BHF72_1719</name>
</gene>
<feature type="repeat" description="TPR" evidence="3">
    <location>
        <begin position="400"/>
        <end position="433"/>
    </location>
</feature>
<dbReference type="InterPro" id="IPR011990">
    <property type="entry name" value="TPR-like_helical_dom_sf"/>
</dbReference>
<keyword evidence="2 3" id="KW-0802">TPR repeat</keyword>
<keyword evidence="1" id="KW-0677">Repeat</keyword>
<dbReference type="Proteomes" id="UP000095601">
    <property type="component" value="Unassembled WGS sequence"/>
</dbReference>
<organism evidence="5 6">
    <name type="scientific">Cloacibacterium normanense</name>
    <dbReference type="NCBI Taxonomy" id="237258"/>
    <lineage>
        <taxon>Bacteria</taxon>
        <taxon>Pseudomonadati</taxon>
        <taxon>Bacteroidota</taxon>
        <taxon>Flavobacteriia</taxon>
        <taxon>Flavobacteriales</taxon>
        <taxon>Weeksellaceae</taxon>
    </lineage>
</organism>
<dbReference type="PROSITE" id="PS50005">
    <property type="entry name" value="TPR"/>
    <property type="match status" value="5"/>
</dbReference>
<keyword evidence="6" id="KW-1185">Reference proteome</keyword>
<evidence type="ECO:0000256" key="1">
    <source>
        <dbReference type="ARBA" id="ARBA00022737"/>
    </source>
</evidence>
<feature type="repeat" description="TPR" evidence="3">
    <location>
        <begin position="333"/>
        <end position="366"/>
    </location>
</feature>
<dbReference type="RefSeq" id="WP_069797480.1">
    <property type="nucleotide sequence ID" value="NZ_CP034157.1"/>
</dbReference>
<dbReference type="PANTHER" id="PTHR12558">
    <property type="entry name" value="CELL DIVISION CYCLE 16,23,27"/>
    <property type="match status" value="1"/>
</dbReference>
<feature type="repeat" description="TPR" evidence="3">
    <location>
        <begin position="197"/>
        <end position="230"/>
    </location>
</feature>
<dbReference type="EMBL" id="MKGI01000018">
    <property type="protein sequence ID" value="OEL11780.1"/>
    <property type="molecule type" value="Genomic_DNA"/>
</dbReference>
<dbReference type="Pfam" id="PF13176">
    <property type="entry name" value="TPR_7"/>
    <property type="match status" value="1"/>
</dbReference>